<dbReference type="EMBL" id="AUZX01002957">
    <property type="protein sequence ID" value="EQD75266.1"/>
    <property type="molecule type" value="Genomic_DNA"/>
</dbReference>
<reference evidence="1" key="2">
    <citation type="journal article" date="2014" name="ISME J.">
        <title>Microbial stratification in low pH oxic and suboxic macroscopic growths along an acid mine drainage.</title>
        <authorList>
            <person name="Mendez-Garcia C."/>
            <person name="Mesa V."/>
            <person name="Sprenger R.R."/>
            <person name="Richter M."/>
            <person name="Diez M.S."/>
            <person name="Solano J."/>
            <person name="Bargiela R."/>
            <person name="Golyshina O.V."/>
            <person name="Manteca A."/>
            <person name="Ramos J.L."/>
            <person name="Gallego J.R."/>
            <person name="Llorente I."/>
            <person name="Martins Dos Santos V.A."/>
            <person name="Jensen O.N."/>
            <person name="Pelaez A.I."/>
            <person name="Sanchez J."/>
            <person name="Ferrer M."/>
        </authorList>
    </citation>
    <scope>NUCLEOTIDE SEQUENCE</scope>
</reference>
<organism evidence="1">
    <name type="scientific">mine drainage metagenome</name>
    <dbReference type="NCBI Taxonomy" id="410659"/>
    <lineage>
        <taxon>unclassified sequences</taxon>
        <taxon>metagenomes</taxon>
        <taxon>ecological metagenomes</taxon>
    </lineage>
</organism>
<comment type="caution">
    <text evidence="1">The sequence shown here is derived from an EMBL/GenBank/DDBJ whole genome shotgun (WGS) entry which is preliminary data.</text>
</comment>
<reference evidence="1" key="1">
    <citation type="submission" date="2013-08" db="EMBL/GenBank/DDBJ databases">
        <authorList>
            <person name="Mendez C."/>
            <person name="Richter M."/>
            <person name="Ferrer M."/>
            <person name="Sanchez J."/>
        </authorList>
    </citation>
    <scope>NUCLEOTIDE SEQUENCE</scope>
</reference>
<feature type="non-terminal residue" evidence="1">
    <location>
        <position position="71"/>
    </location>
</feature>
<feature type="non-terminal residue" evidence="1">
    <location>
        <position position="1"/>
    </location>
</feature>
<accession>T1BQY6</accession>
<dbReference type="AlphaFoldDB" id="T1BQY6"/>
<gene>
    <name evidence="1" type="ORF">B1A_04061</name>
</gene>
<name>T1BQY6_9ZZZZ</name>
<sequence>SMRSSGRETLPREPDMCRFLRPASGVFPAGNRVTRFRAESASHQVSVIHACQERGIRFCIGADLDSVVRHA</sequence>
<evidence type="ECO:0000313" key="1">
    <source>
        <dbReference type="EMBL" id="EQD75266.1"/>
    </source>
</evidence>
<protein>
    <submittedName>
        <fullName evidence="1">Uncharacterized protein</fullName>
    </submittedName>
</protein>
<proteinExistence type="predicted"/>